<evidence type="ECO:0000313" key="2">
    <source>
        <dbReference type="Proteomes" id="UP001246576"/>
    </source>
</evidence>
<protein>
    <submittedName>
        <fullName evidence="1">Uncharacterized protein</fullName>
    </submittedName>
</protein>
<dbReference type="Proteomes" id="UP001246576">
    <property type="component" value="Unassembled WGS sequence"/>
</dbReference>
<dbReference type="RefSeq" id="WP_310839511.1">
    <property type="nucleotide sequence ID" value="NZ_JAVLSJ010000001.1"/>
</dbReference>
<gene>
    <name evidence="1" type="ORF">RI048_02565</name>
</gene>
<name>A0ABU2EG29_9BURK</name>
<keyword evidence="2" id="KW-1185">Reference proteome</keyword>
<evidence type="ECO:0000313" key="1">
    <source>
        <dbReference type="EMBL" id="MDR9847089.1"/>
    </source>
</evidence>
<reference evidence="1" key="1">
    <citation type="submission" date="2023-09" db="EMBL/GenBank/DDBJ databases">
        <title>Description of first Herbaspirillum huttiense subsp. nephrolepsisexaltata and Herbaspirillum huttiense subsp. lycopersicon.</title>
        <authorList>
            <person name="Poudel M."/>
            <person name="Sharma A."/>
            <person name="Goss E."/>
            <person name="Tapia J.H."/>
            <person name="Harmon C.M."/>
            <person name="Jones J.B."/>
        </authorList>
    </citation>
    <scope>NUCLEOTIDE SEQUENCE</scope>
    <source>
        <strain evidence="1">SE1</strain>
    </source>
</reference>
<sequence>MKGQRYKDTIAGKGSALAAAIEESPTAAKKVYEETTARFDALYPGAKEDRLWFNQMQKGGANAAQEALQ</sequence>
<organism evidence="1 2">
    <name type="scientific">Herbaspirillum huttiense subsp. lycopersici</name>
    <dbReference type="NCBI Taxonomy" id="3074428"/>
    <lineage>
        <taxon>Bacteria</taxon>
        <taxon>Pseudomonadati</taxon>
        <taxon>Pseudomonadota</taxon>
        <taxon>Betaproteobacteria</taxon>
        <taxon>Burkholderiales</taxon>
        <taxon>Oxalobacteraceae</taxon>
        <taxon>Herbaspirillum</taxon>
    </lineage>
</organism>
<dbReference type="EMBL" id="JAVLSJ010000001">
    <property type="protein sequence ID" value="MDR9847089.1"/>
    <property type="molecule type" value="Genomic_DNA"/>
</dbReference>
<comment type="caution">
    <text evidence="1">The sequence shown here is derived from an EMBL/GenBank/DDBJ whole genome shotgun (WGS) entry which is preliminary data.</text>
</comment>
<accession>A0ABU2EG29</accession>
<proteinExistence type="predicted"/>